<organism evidence="22 23">
    <name type="scientific">Halomonas citrativorans</name>
    <dbReference type="NCBI Taxonomy" id="2742612"/>
    <lineage>
        <taxon>Bacteria</taxon>
        <taxon>Pseudomonadati</taxon>
        <taxon>Pseudomonadota</taxon>
        <taxon>Gammaproteobacteria</taxon>
        <taxon>Oceanospirillales</taxon>
        <taxon>Halomonadaceae</taxon>
        <taxon>Halomonas</taxon>
    </lineage>
</organism>
<evidence type="ECO:0000256" key="15">
    <source>
        <dbReference type="ARBA" id="ARBA00023002"/>
    </source>
</evidence>
<keyword evidence="13 20" id="KW-0133">Cell shape</keyword>
<evidence type="ECO:0000256" key="2">
    <source>
        <dbReference type="ARBA" id="ARBA00003921"/>
    </source>
</evidence>
<feature type="active site" evidence="20">
    <location>
        <position position="161"/>
    </location>
</feature>
<dbReference type="InterPro" id="IPR016169">
    <property type="entry name" value="FAD-bd_PCMH_sub2"/>
</dbReference>
<feature type="active site" description="Proton donor" evidence="20">
    <location>
        <position position="231"/>
    </location>
</feature>
<evidence type="ECO:0000256" key="12">
    <source>
        <dbReference type="ARBA" id="ARBA00022857"/>
    </source>
</evidence>
<comment type="pathway">
    <text evidence="4 20">Cell wall biogenesis; peptidoglycan biosynthesis.</text>
</comment>
<dbReference type="InterPro" id="IPR011601">
    <property type="entry name" value="MurB_C"/>
</dbReference>
<keyword evidence="11 20" id="KW-0274">FAD</keyword>
<evidence type="ECO:0000256" key="7">
    <source>
        <dbReference type="ARBA" id="ARBA00015188"/>
    </source>
</evidence>
<feature type="active site" evidence="20">
    <location>
        <position position="327"/>
    </location>
</feature>
<keyword evidence="14 20" id="KW-0573">Peptidoglycan synthesis</keyword>
<dbReference type="EMBL" id="RRZC01000001">
    <property type="protein sequence ID" value="MBE0402101.1"/>
    <property type="molecule type" value="Genomic_DNA"/>
</dbReference>
<evidence type="ECO:0000256" key="18">
    <source>
        <dbReference type="ARBA" id="ARBA00031026"/>
    </source>
</evidence>
<dbReference type="Gene3D" id="3.30.465.10">
    <property type="match status" value="1"/>
</dbReference>
<comment type="caution">
    <text evidence="22">The sequence shown here is derived from an EMBL/GenBank/DDBJ whole genome shotgun (WGS) entry which is preliminary data.</text>
</comment>
<comment type="similarity">
    <text evidence="5 20">Belongs to the MurB family.</text>
</comment>
<dbReference type="Pfam" id="PF01565">
    <property type="entry name" value="FAD_binding_4"/>
    <property type="match status" value="1"/>
</dbReference>
<evidence type="ECO:0000313" key="22">
    <source>
        <dbReference type="EMBL" id="MBE0402101.1"/>
    </source>
</evidence>
<proteinExistence type="inferred from homology"/>
<keyword evidence="23" id="KW-1185">Reference proteome</keyword>
<keyword evidence="8 20" id="KW-0963">Cytoplasm</keyword>
<evidence type="ECO:0000313" key="23">
    <source>
        <dbReference type="Proteomes" id="UP000754821"/>
    </source>
</evidence>
<comment type="cofactor">
    <cofactor evidence="1 20">
        <name>FAD</name>
        <dbReference type="ChEBI" id="CHEBI:57692"/>
    </cofactor>
</comment>
<evidence type="ECO:0000256" key="17">
    <source>
        <dbReference type="ARBA" id="ARBA00023316"/>
    </source>
</evidence>
<dbReference type="Gene3D" id="3.30.43.10">
    <property type="entry name" value="Uridine Diphospho-n-acetylenolpyruvylglucosamine Reductase, domain 2"/>
    <property type="match status" value="1"/>
</dbReference>
<evidence type="ECO:0000259" key="21">
    <source>
        <dbReference type="PROSITE" id="PS51387"/>
    </source>
</evidence>
<comment type="function">
    <text evidence="2 20">Cell wall formation.</text>
</comment>
<dbReference type="Gene3D" id="3.90.78.10">
    <property type="entry name" value="UDP-N-acetylenolpyruvoylglucosamine reductase, C-terminal domain"/>
    <property type="match status" value="1"/>
</dbReference>
<keyword evidence="10 20" id="KW-0285">Flavoprotein</keyword>
<keyword evidence="9 20" id="KW-0132">Cell division</keyword>
<comment type="catalytic activity">
    <reaction evidence="19 20">
        <text>UDP-N-acetyl-alpha-D-muramate + NADP(+) = UDP-N-acetyl-3-O-(1-carboxyvinyl)-alpha-D-glucosamine + NADPH + H(+)</text>
        <dbReference type="Rhea" id="RHEA:12248"/>
        <dbReference type="ChEBI" id="CHEBI:15378"/>
        <dbReference type="ChEBI" id="CHEBI:57783"/>
        <dbReference type="ChEBI" id="CHEBI:58349"/>
        <dbReference type="ChEBI" id="CHEBI:68483"/>
        <dbReference type="ChEBI" id="CHEBI:70757"/>
        <dbReference type="EC" id="1.3.1.98"/>
    </reaction>
</comment>
<dbReference type="InterPro" id="IPR036318">
    <property type="entry name" value="FAD-bd_PCMH-like_sf"/>
</dbReference>
<dbReference type="NCBIfam" id="TIGR00179">
    <property type="entry name" value="murB"/>
    <property type="match status" value="1"/>
</dbReference>
<feature type="domain" description="FAD-binding PCMH-type" evidence="21">
    <location>
        <begin position="15"/>
        <end position="185"/>
    </location>
</feature>
<comment type="subcellular location">
    <subcellularLocation>
        <location evidence="3 20">Cytoplasm</location>
    </subcellularLocation>
</comment>
<evidence type="ECO:0000256" key="20">
    <source>
        <dbReference type="HAMAP-Rule" id="MF_00037"/>
    </source>
</evidence>
<evidence type="ECO:0000256" key="14">
    <source>
        <dbReference type="ARBA" id="ARBA00022984"/>
    </source>
</evidence>
<dbReference type="InterPro" id="IPR036635">
    <property type="entry name" value="MurB_C_sf"/>
</dbReference>
<protein>
    <recommendedName>
        <fullName evidence="7 20">UDP-N-acetylenolpyruvoylglucosamine reductase</fullName>
        <ecNumber evidence="6 20">1.3.1.98</ecNumber>
    </recommendedName>
    <alternativeName>
        <fullName evidence="18 20">UDP-N-acetylmuramate dehydrogenase</fullName>
    </alternativeName>
</protein>
<evidence type="ECO:0000256" key="5">
    <source>
        <dbReference type="ARBA" id="ARBA00010485"/>
    </source>
</evidence>
<dbReference type="PANTHER" id="PTHR21071:SF4">
    <property type="entry name" value="UDP-N-ACETYLENOLPYRUVOYLGLUCOSAMINE REDUCTASE"/>
    <property type="match status" value="1"/>
</dbReference>
<evidence type="ECO:0000256" key="3">
    <source>
        <dbReference type="ARBA" id="ARBA00004496"/>
    </source>
</evidence>
<keyword evidence="12 20" id="KW-0521">NADP</keyword>
<dbReference type="Pfam" id="PF02873">
    <property type="entry name" value="MurB_C"/>
    <property type="match status" value="1"/>
</dbReference>
<reference evidence="22 23" key="1">
    <citation type="submission" date="2020-07" db="EMBL/GenBank/DDBJ databases">
        <title>Halophilic bacteria isolated from french cheeses.</title>
        <authorList>
            <person name="Kothe C.I."/>
            <person name="Farah-Kraiem B."/>
            <person name="Renault P."/>
            <person name="Dridi B."/>
        </authorList>
    </citation>
    <scope>NUCLEOTIDE SEQUENCE [LARGE SCALE GENOMIC DNA]</scope>
    <source>
        <strain evidence="22 23">FME16</strain>
    </source>
</reference>
<dbReference type="EC" id="1.3.1.98" evidence="6 20"/>
<evidence type="ECO:0000256" key="19">
    <source>
        <dbReference type="ARBA" id="ARBA00048914"/>
    </source>
</evidence>
<evidence type="ECO:0000256" key="13">
    <source>
        <dbReference type="ARBA" id="ARBA00022960"/>
    </source>
</evidence>
<dbReference type="HAMAP" id="MF_00037">
    <property type="entry name" value="MurB"/>
    <property type="match status" value="1"/>
</dbReference>
<evidence type="ECO:0000256" key="1">
    <source>
        <dbReference type="ARBA" id="ARBA00001974"/>
    </source>
</evidence>
<keyword evidence="17 20" id="KW-0961">Cell wall biogenesis/degradation</keyword>
<dbReference type="InterPro" id="IPR003170">
    <property type="entry name" value="MurB"/>
</dbReference>
<dbReference type="GO" id="GO:0008762">
    <property type="term" value="F:UDP-N-acetylmuramate dehydrogenase activity"/>
    <property type="evidence" value="ECO:0007669"/>
    <property type="project" value="UniProtKB-EC"/>
</dbReference>
<dbReference type="SUPFAM" id="SSF56176">
    <property type="entry name" value="FAD-binding/transporter-associated domain-like"/>
    <property type="match status" value="1"/>
</dbReference>
<name>A0ABR9F6T3_9GAMM</name>
<evidence type="ECO:0000256" key="11">
    <source>
        <dbReference type="ARBA" id="ARBA00022827"/>
    </source>
</evidence>
<evidence type="ECO:0000256" key="10">
    <source>
        <dbReference type="ARBA" id="ARBA00022630"/>
    </source>
</evidence>
<dbReference type="PANTHER" id="PTHR21071">
    <property type="entry name" value="UDP-N-ACETYLENOLPYRUVOYLGLUCOSAMINE REDUCTASE"/>
    <property type="match status" value="1"/>
</dbReference>
<evidence type="ECO:0000256" key="4">
    <source>
        <dbReference type="ARBA" id="ARBA00004752"/>
    </source>
</evidence>
<dbReference type="SUPFAM" id="SSF56194">
    <property type="entry name" value="Uridine diphospho-N-Acetylenolpyruvylglucosamine reductase, MurB, C-terminal domain"/>
    <property type="match status" value="1"/>
</dbReference>
<accession>A0ABR9F6T3</accession>
<gene>
    <name evidence="20 22" type="primary">murB</name>
    <name evidence="22" type="ORF">EI163_00770</name>
</gene>
<sequence>MNEHVDLSSSNTLRLPCVADYYAEPTTLGALRATLAIAHHKRWPVTLLGGGSNVLLPPRLTGITIRPALRQWWLTSAGNNVLAHVGAGVNWHALVLNMTARGLWGIENLALIPGDCGAAPVQNIGAYGVELADSLQTVQIMEIATGRTRWLENAECTFGYRDSLFKGVLCDRVVITRLVLRLSRQPAPKVHYGDLASRLPNAPTPLDVAEAVAAIRQEKLPDPRQLANAGSFFKNPIVSDQQGQALLARYPDMPHFPLGEGKTKLAAGWLIDQCGLKGVCEGAFGVHDRQALVLVHLGGGDRKGLLRFAGKIIDHVHARFNVRLEPEPRLVQG</sequence>
<dbReference type="InterPro" id="IPR016166">
    <property type="entry name" value="FAD-bd_PCMH"/>
</dbReference>
<evidence type="ECO:0000256" key="16">
    <source>
        <dbReference type="ARBA" id="ARBA00023306"/>
    </source>
</evidence>
<dbReference type="NCBIfam" id="NF000755">
    <property type="entry name" value="PRK00046.1"/>
    <property type="match status" value="1"/>
</dbReference>
<dbReference type="InterPro" id="IPR016167">
    <property type="entry name" value="FAD-bd_PCMH_sub1"/>
</dbReference>
<dbReference type="InterPro" id="IPR006094">
    <property type="entry name" value="Oxid_FAD_bind_N"/>
</dbReference>
<evidence type="ECO:0000256" key="9">
    <source>
        <dbReference type="ARBA" id="ARBA00022618"/>
    </source>
</evidence>
<keyword evidence="15 20" id="KW-0560">Oxidoreductase</keyword>
<evidence type="ECO:0000256" key="8">
    <source>
        <dbReference type="ARBA" id="ARBA00022490"/>
    </source>
</evidence>
<keyword evidence="16 20" id="KW-0131">Cell cycle</keyword>
<dbReference type="PROSITE" id="PS51387">
    <property type="entry name" value="FAD_PCMH"/>
    <property type="match status" value="1"/>
</dbReference>
<evidence type="ECO:0000256" key="6">
    <source>
        <dbReference type="ARBA" id="ARBA00012518"/>
    </source>
</evidence>
<dbReference type="Proteomes" id="UP000754821">
    <property type="component" value="Unassembled WGS sequence"/>
</dbReference>